<keyword evidence="10" id="KW-1185">Reference proteome</keyword>
<evidence type="ECO:0000256" key="7">
    <source>
        <dbReference type="RuleBase" id="RU079119"/>
    </source>
</evidence>
<feature type="transmembrane region" description="Helical" evidence="7">
    <location>
        <begin position="48"/>
        <end position="70"/>
    </location>
</feature>
<keyword evidence="3 7" id="KW-0812">Transmembrane</keyword>
<keyword evidence="2 7" id="KW-0808">Transferase</keyword>
<evidence type="ECO:0000256" key="2">
    <source>
        <dbReference type="ARBA" id="ARBA00022679"/>
    </source>
</evidence>
<dbReference type="Proteomes" id="UP000794436">
    <property type="component" value="Unassembled WGS sequence"/>
</dbReference>
<accession>A0A8K1CJV8</accession>
<keyword evidence="4 7" id="KW-1133">Transmembrane helix</keyword>
<protein>
    <recommendedName>
        <fullName evidence="7">Palmitoyltransferase</fullName>
        <ecNumber evidence="7">2.3.1.225</ecNumber>
    </recommendedName>
</protein>
<proteinExistence type="inferred from homology"/>
<keyword evidence="6 7" id="KW-0012">Acyltransferase</keyword>
<evidence type="ECO:0000313" key="9">
    <source>
        <dbReference type="EMBL" id="TMW64807.1"/>
    </source>
</evidence>
<sequence length="292" mass="34149">MDCCCCECEAPDQVRYVAPTVVLGIIAYLYTSFSYYAQPQLLIRHVPWVQIGLFHAMTVLLCASLTQCLLSNESFVKRKKKGNLELDKPDEFDAVETKADGRKRFCRRCNVWKVDRMHHCSSCRRCVLKMDHHCVYINKCIGYYNYKFFLQFLGWAAATCLYMAYLISKSLLVDHLDRAVNIFFYSKLRFWTPSIQIVLVFFFGACLGLALTAFYALHLYLAAQNNTTLEYCEKRREPEYVNFFDVGVVHNLQQVFGTYQEWPYWFIPVQTPSAMRRGAISFEVNEKFIKIE</sequence>
<evidence type="ECO:0000256" key="4">
    <source>
        <dbReference type="ARBA" id="ARBA00022989"/>
    </source>
</evidence>
<gene>
    <name evidence="9" type="ORF">Poli38472_008974</name>
</gene>
<comment type="similarity">
    <text evidence="7">Belongs to the DHHC palmitoyltransferase family.</text>
</comment>
<evidence type="ECO:0000256" key="3">
    <source>
        <dbReference type="ARBA" id="ARBA00022692"/>
    </source>
</evidence>
<evidence type="ECO:0000256" key="1">
    <source>
        <dbReference type="ARBA" id="ARBA00004141"/>
    </source>
</evidence>
<feature type="transmembrane region" description="Helical" evidence="7">
    <location>
        <begin position="16"/>
        <end position="36"/>
    </location>
</feature>
<evidence type="ECO:0000256" key="5">
    <source>
        <dbReference type="ARBA" id="ARBA00023136"/>
    </source>
</evidence>
<reference evidence="9" key="1">
    <citation type="submission" date="2019-03" db="EMBL/GenBank/DDBJ databases">
        <title>Long read genome sequence of the mycoparasitic Pythium oligandrum ATCC 38472 isolated from sugarbeet rhizosphere.</title>
        <authorList>
            <person name="Gaulin E."/>
        </authorList>
    </citation>
    <scope>NUCLEOTIDE SEQUENCE</scope>
    <source>
        <strain evidence="9">ATCC 38472_TT</strain>
    </source>
</reference>
<dbReference type="EMBL" id="SPLM01000038">
    <property type="protein sequence ID" value="TMW64807.1"/>
    <property type="molecule type" value="Genomic_DNA"/>
</dbReference>
<dbReference type="InterPro" id="IPR039859">
    <property type="entry name" value="PFA4/ZDH16/20/ERF2-like"/>
</dbReference>
<dbReference type="AlphaFoldDB" id="A0A8K1CJV8"/>
<evidence type="ECO:0000313" key="10">
    <source>
        <dbReference type="Proteomes" id="UP000794436"/>
    </source>
</evidence>
<keyword evidence="5 7" id="KW-0472">Membrane</keyword>
<dbReference type="PANTHER" id="PTHR12246">
    <property type="entry name" value="PALMITOYLTRANSFERASE ZDHHC16"/>
    <property type="match status" value="1"/>
</dbReference>
<feature type="domain" description="Palmitoyltransferase DHHC" evidence="8">
    <location>
        <begin position="102"/>
        <end position="234"/>
    </location>
</feature>
<organism evidence="9 10">
    <name type="scientific">Pythium oligandrum</name>
    <name type="common">Mycoparasitic fungus</name>
    <dbReference type="NCBI Taxonomy" id="41045"/>
    <lineage>
        <taxon>Eukaryota</taxon>
        <taxon>Sar</taxon>
        <taxon>Stramenopiles</taxon>
        <taxon>Oomycota</taxon>
        <taxon>Peronosporomycetes</taxon>
        <taxon>Pythiales</taxon>
        <taxon>Pythiaceae</taxon>
        <taxon>Pythium</taxon>
    </lineage>
</organism>
<feature type="transmembrane region" description="Helical" evidence="7">
    <location>
        <begin position="195"/>
        <end position="217"/>
    </location>
</feature>
<comment type="catalytic activity">
    <reaction evidence="7">
        <text>L-cysteinyl-[protein] + hexadecanoyl-CoA = S-hexadecanoyl-L-cysteinyl-[protein] + CoA</text>
        <dbReference type="Rhea" id="RHEA:36683"/>
        <dbReference type="Rhea" id="RHEA-COMP:10131"/>
        <dbReference type="Rhea" id="RHEA-COMP:11032"/>
        <dbReference type="ChEBI" id="CHEBI:29950"/>
        <dbReference type="ChEBI" id="CHEBI:57287"/>
        <dbReference type="ChEBI" id="CHEBI:57379"/>
        <dbReference type="ChEBI" id="CHEBI:74151"/>
        <dbReference type="EC" id="2.3.1.225"/>
    </reaction>
</comment>
<dbReference type="GO" id="GO:0016020">
    <property type="term" value="C:membrane"/>
    <property type="evidence" value="ECO:0007669"/>
    <property type="project" value="UniProtKB-SubCell"/>
</dbReference>
<dbReference type="GO" id="GO:0019706">
    <property type="term" value="F:protein-cysteine S-palmitoyltransferase activity"/>
    <property type="evidence" value="ECO:0007669"/>
    <property type="project" value="UniProtKB-EC"/>
</dbReference>
<name>A0A8K1CJV8_PYTOL</name>
<comment type="subcellular location">
    <subcellularLocation>
        <location evidence="1">Membrane</location>
        <topology evidence="1">Multi-pass membrane protein</topology>
    </subcellularLocation>
</comment>
<comment type="caution">
    <text evidence="9">The sequence shown here is derived from an EMBL/GenBank/DDBJ whole genome shotgun (WGS) entry which is preliminary data.</text>
</comment>
<dbReference type="InterPro" id="IPR001594">
    <property type="entry name" value="Palmitoyltrfase_DHHC"/>
</dbReference>
<dbReference type="Pfam" id="PF01529">
    <property type="entry name" value="DHHC"/>
    <property type="match status" value="1"/>
</dbReference>
<evidence type="ECO:0000256" key="6">
    <source>
        <dbReference type="ARBA" id="ARBA00023315"/>
    </source>
</evidence>
<comment type="domain">
    <text evidence="7">The DHHC domain is required for palmitoyltransferase activity.</text>
</comment>
<feature type="transmembrane region" description="Helical" evidence="7">
    <location>
        <begin position="148"/>
        <end position="167"/>
    </location>
</feature>
<dbReference type="EC" id="2.3.1.225" evidence="7"/>
<dbReference type="PROSITE" id="PS50216">
    <property type="entry name" value="DHHC"/>
    <property type="match status" value="1"/>
</dbReference>
<dbReference type="OrthoDB" id="9909019at2759"/>
<evidence type="ECO:0000259" key="8">
    <source>
        <dbReference type="Pfam" id="PF01529"/>
    </source>
</evidence>